<protein>
    <submittedName>
        <fullName evidence="2">DDE_Tnp_1_7 domain-containing protein</fullName>
    </submittedName>
</protein>
<sequence>MSDHPREAQRHLKKINVCDDVWFSTFEFIERAELGLKLAPISVRFCALVETHFNYIDQQVLTFLNNIWHLFNAAIFLDLSIHTEYEIWETIAQKIWPLLADNISTLYRLFDADLTYLRCLVSPSVLRDCANLRVIYCSNLFPEALADDRANASHNQALSMWLHTPRGDGQPKVLTCFEPRQNVAWNVEEIKKSFINATTSVPYILVIQSCDSFYGGHFDGKPFEVENGRTLERLTLKRINKRLKRAHHYLWMLRRGKRRIDGKLKRIDGPFKHAHHRLWLLKRGPIAWDKKRWAQLEKEAIKSRLWPKDNVFRLDFRLRDTAEQIIVSGFVRQITAFVHHP</sequence>
<evidence type="ECO:0000313" key="2">
    <source>
        <dbReference type="WBParaSite" id="GPLIN_001340400"/>
    </source>
</evidence>
<reference evidence="2" key="2">
    <citation type="submission" date="2016-06" db="UniProtKB">
        <authorList>
            <consortium name="WormBaseParasite"/>
        </authorList>
    </citation>
    <scope>IDENTIFICATION</scope>
</reference>
<evidence type="ECO:0000313" key="1">
    <source>
        <dbReference type="Proteomes" id="UP000050741"/>
    </source>
</evidence>
<dbReference type="AlphaFoldDB" id="A0A183CKJ8"/>
<dbReference type="Proteomes" id="UP000050741">
    <property type="component" value="Unassembled WGS sequence"/>
</dbReference>
<reference evidence="1" key="1">
    <citation type="submission" date="2014-05" db="EMBL/GenBank/DDBJ databases">
        <title>The genome and life-stage specific transcriptomes of Globodera pallida elucidate key aspects of plant parasitism by a cyst nematode.</title>
        <authorList>
            <person name="Cotton J.A."/>
            <person name="Lilley C.J."/>
            <person name="Jones L.M."/>
            <person name="Kikuchi T."/>
            <person name="Reid A.J."/>
            <person name="Thorpe P."/>
            <person name="Tsai I.J."/>
            <person name="Beasley H."/>
            <person name="Blok V."/>
            <person name="Cock P.J.A."/>
            <person name="Van den Akker S.E."/>
            <person name="Holroyd N."/>
            <person name="Hunt M."/>
            <person name="Mantelin S."/>
            <person name="Naghra H."/>
            <person name="Pain A."/>
            <person name="Palomares-Rius J.E."/>
            <person name="Zarowiecki M."/>
            <person name="Berriman M."/>
            <person name="Jones J.T."/>
            <person name="Urwin P.E."/>
        </authorList>
    </citation>
    <scope>NUCLEOTIDE SEQUENCE [LARGE SCALE GENOMIC DNA]</scope>
    <source>
        <strain evidence="1">Lindley</strain>
    </source>
</reference>
<proteinExistence type="predicted"/>
<organism evidence="1 2">
    <name type="scientific">Globodera pallida</name>
    <name type="common">Potato cyst nematode worm</name>
    <name type="synonym">Heterodera pallida</name>
    <dbReference type="NCBI Taxonomy" id="36090"/>
    <lineage>
        <taxon>Eukaryota</taxon>
        <taxon>Metazoa</taxon>
        <taxon>Ecdysozoa</taxon>
        <taxon>Nematoda</taxon>
        <taxon>Chromadorea</taxon>
        <taxon>Rhabditida</taxon>
        <taxon>Tylenchina</taxon>
        <taxon>Tylenchomorpha</taxon>
        <taxon>Tylenchoidea</taxon>
        <taxon>Heteroderidae</taxon>
        <taxon>Heteroderinae</taxon>
        <taxon>Globodera</taxon>
    </lineage>
</organism>
<accession>A0A183CKJ8</accession>
<dbReference type="WBParaSite" id="GPLIN_001340400">
    <property type="protein sequence ID" value="GPLIN_001340400"/>
    <property type="gene ID" value="GPLIN_001340400"/>
</dbReference>
<name>A0A183CKJ8_GLOPA</name>
<keyword evidence="1" id="KW-1185">Reference proteome</keyword>